<protein>
    <recommendedName>
        <fullName evidence="1">VOC domain-containing protein</fullName>
    </recommendedName>
</protein>
<dbReference type="AlphaFoldDB" id="A0A1H5W2L8"/>
<evidence type="ECO:0000313" key="2">
    <source>
        <dbReference type="EMBL" id="SEF93725.1"/>
    </source>
</evidence>
<name>A0A1H5W2L8_9VIBR</name>
<evidence type="ECO:0000259" key="1">
    <source>
        <dbReference type="PROSITE" id="PS51819"/>
    </source>
</evidence>
<gene>
    <name evidence="2" type="ORF">SAMN04488244_105111</name>
</gene>
<dbReference type="CDD" id="cd07251">
    <property type="entry name" value="VOC_like"/>
    <property type="match status" value="1"/>
</dbReference>
<dbReference type="Proteomes" id="UP000236721">
    <property type="component" value="Unassembled WGS sequence"/>
</dbReference>
<dbReference type="Pfam" id="PF00903">
    <property type="entry name" value="Glyoxalase"/>
    <property type="match status" value="1"/>
</dbReference>
<sequence>MRKLSVLTLGVECLDVSARFYETVLDLKRTDYQSDDIIFYHLDGAELALFPRQELAKDIGIPDVGKGFSGITLAHNVTSSQQVLALLDKARVSGGQVIKEGQPVFWGGFSGYFADPDGHLWEVACGSKEYQQEMARS</sequence>
<evidence type="ECO:0000313" key="3">
    <source>
        <dbReference type="Proteomes" id="UP000236721"/>
    </source>
</evidence>
<dbReference type="PANTHER" id="PTHR36503:SF1">
    <property type="entry name" value="BLR2520 PROTEIN"/>
    <property type="match status" value="1"/>
</dbReference>
<dbReference type="PROSITE" id="PS51819">
    <property type="entry name" value="VOC"/>
    <property type="match status" value="1"/>
</dbReference>
<dbReference type="InterPro" id="IPR037523">
    <property type="entry name" value="VOC_core"/>
</dbReference>
<dbReference type="SUPFAM" id="SSF54593">
    <property type="entry name" value="Glyoxalase/Bleomycin resistance protein/Dihydroxybiphenyl dioxygenase"/>
    <property type="match status" value="1"/>
</dbReference>
<proteinExistence type="predicted"/>
<dbReference type="Gene3D" id="3.10.180.10">
    <property type="entry name" value="2,3-Dihydroxybiphenyl 1,2-Dioxygenase, domain 1"/>
    <property type="match status" value="1"/>
</dbReference>
<dbReference type="EMBL" id="FNVG01000005">
    <property type="protein sequence ID" value="SEF93725.1"/>
    <property type="molecule type" value="Genomic_DNA"/>
</dbReference>
<feature type="domain" description="VOC" evidence="1">
    <location>
        <begin position="3"/>
        <end position="126"/>
    </location>
</feature>
<dbReference type="RefSeq" id="WP_208623249.1">
    <property type="nucleotide sequence ID" value="NZ_FNVG01000005.1"/>
</dbReference>
<dbReference type="PANTHER" id="PTHR36503">
    <property type="entry name" value="BLR2520 PROTEIN"/>
    <property type="match status" value="1"/>
</dbReference>
<dbReference type="InterPro" id="IPR004360">
    <property type="entry name" value="Glyas_Fos-R_dOase_dom"/>
</dbReference>
<keyword evidence="3" id="KW-1185">Reference proteome</keyword>
<accession>A0A1H5W2L8</accession>
<reference evidence="3" key="1">
    <citation type="submission" date="2016-10" db="EMBL/GenBank/DDBJ databases">
        <authorList>
            <person name="Varghese N."/>
            <person name="Submissions S."/>
        </authorList>
    </citation>
    <scope>NUCLEOTIDE SEQUENCE [LARGE SCALE GENOMIC DNA]</scope>
    <source>
        <strain evidence="3">CGMCC 1.7062</strain>
    </source>
</reference>
<dbReference type="InterPro" id="IPR029068">
    <property type="entry name" value="Glyas_Bleomycin-R_OHBP_Dase"/>
</dbReference>
<organism evidence="2 3">
    <name type="scientific">Vibrio hangzhouensis</name>
    <dbReference type="NCBI Taxonomy" id="462991"/>
    <lineage>
        <taxon>Bacteria</taxon>
        <taxon>Pseudomonadati</taxon>
        <taxon>Pseudomonadota</taxon>
        <taxon>Gammaproteobacteria</taxon>
        <taxon>Vibrionales</taxon>
        <taxon>Vibrionaceae</taxon>
        <taxon>Vibrio</taxon>
    </lineage>
</organism>